<gene>
    <name evidence="1" type="ORF">SCUCBS95973_002528</name>
</gene>
<dbReference type="EMBL" id="CAWUHB010000010">
    <property type="protein sequence ID" value="CAK7215595.1"/>
    <property type="molecule type" value="Genomic_DNA"/>
</dbReference>
<dbReference type="Gene3D" id="3.30.710.10">
    <property type="entry name" value="Potassium Channel Kv1.1, Chain A"/>
    <property type="match status" value="1"/>
</dbReference>
<evidence type="ECO:0000313" key="1">
    <source>
        <dbReference type="EMBL" id="CAK7215595.1"/>
    </source>
</evidence>
<protein>
    <recommendedName>
        <fullName evidence="3">BTB domain-containing protein</fullName>
    </recommendedName>
</protein>
<dbReference type="InterPro" id="IPR011333">
    <property type="entry name" value="SKP1/BTB/POZ_sf"/>
</dbReference>
<evidence type="ECO:0008006" key="3">
    <source>
        <dbReference type="Google" id="ProtNLM"/>
    </source>
</evidence>
<keyword evidence="2" id="KW-1185">Reference proteome</keyword>
<accession>A0ABP0B7V8</accession>
<proteinExistence type="predicted"/>
<organism evidence="1 2">
    <name type="scientific">Sporothrix curviconia</name>
    <dbReference type="NCBI Taxonomy" id="1260050"/>
    <lineage>
        <taxon>Eukaryota</taxon>
        <taxon>Fungi</taxon>
        <taxon>Dikarya</taxon>
        <taxon>Ascomycota</taxon>
        <taxon>Pezizomycotina</taxon>
        <taxon>Sordariomycetes</taxon>
        <taxon>Sordariomycetidae</taxon>
        <taxon>Ophiostomatales</taxon>
        <taxon>Ophiostomataceae</taxon>
        <taxon>Sporothrix</taxon>
    </lineage>
</organism>
<dbReference type="Proteomes" id="UP001642405">
    <property type="component" value="Unassembled WGS sequence"/>
</dbReference>
<reference evidence="1 2" key="1">
    <citation type="submission" date="2024-01" db="EMBL/GenBank/DDBJ databases">
        <authorList>
            <person name="Allen C."/>
            <person name="Tagirdzhanova G."/>
        </authorList>
    </citation>
    <scope>NUCLEOTIDE SEQUENCE [LARGE SCALE GENOMIC DNA]</scope>
</reference>
<sequence length="264" mass="28621">MLREDPEASRKKTVNIDGFTVEVVQCMLSYMYGSKAPLDIFVAPSALDSFNFNDPLQSSAAATVATSSSTAQSGASGLPAPSTGKRARRRRRLMFLVWANAIADHYQVQGLGRLTRKEIIAVLRRRLVPEDFLKVLQVVSIATGDVILHDMLAQFAAVHIEDLATDDASISGLLAPNSFAFNLLRHSVSRIKVLKKAAAKVAGDKPTVKPGAIGLANKKHIKKCMAKLVDTDECSRCAASFACYIDTNVFALRCKQCGNLHTSK</sequence>
<evidence type="ECO:0000313" key="2">
    <source>
        <dbReference type="Proteomes" id="UP001642405"/>
    </source>
</evidence>
<comment type="caution">
    <text evidence="1">The sequence shown here is derived from an EMBL/GenBank/DDBJ whole genome shotgun (WGS) entry which is preliminary data.</text>
</comment>
<dbReference type="CDD" id="cd18186">
    <property type="entry name" value="BTB_POZ_ZBTB_KLHL-like"/>
    <property type="match status" value="1"/>
</dbReference>
<name>A0ABP0B7V8_9PEZI</name>